<reference evidence="9 10" key="1">
    <citation type="submission" date="2019-06" db="EMBL/GenBank/DDBJ databases">
        <title>Sequencing the genomes of 1000 actinobacteria strains.</title>
        <authorList>
            <person name="Klenk H.-P."/>
        </authorList>
    </citation>
    <scope>NUCLEOTIDE SEQUENCE [LARGE SCALE GENOMIC DNA]</scope>
    <source>
        <strain evidence="9 10">DSM 45456</strain>
    </source>
</reference>
<dbReference type="GO" id="GO:0005829">
    <property type="term" value="C:cytosol"/>
    <property type="evidence" value="ECO:0007669"/>
    <property type="project" value="TreeGrafter"/>
</dbReference>
<feature type="domain" description="Methionyl/Leucyl tRNA synthetase" evidence="8">
    <location>
        <begin position="6"/>
        <end position="396"/>
    </location>
</feature>
<dbReference type="Gene3D" id="2.20.28.20">
    <property type="entry name" value="Methionyl-tRNA synthetase, Zn-domain"/>
    <property type="match status" value="1"/>
</dbReference>
<gene>
    <name evidence="9" type="ORF">FHX81_2164</name>
</gene>
<organism evidence="9 10">
    <name type="scientific">Saccharothrix saharensis</name>
    <dbReference type="NCBI Taxonomy" id="571190"/>
    <lineage>
        <taxon>Bacteria</taxon>
        <taxon>Bacillati</taxon>
        <taxon>Actinomycetota</taxon>
        <taxon>Actinomycetes</taxon>
        <taxon>Pseudonocardiales</taxon>
        <taxon>Pseudonocardiaceae</taxon>
        <taxon>Saccharothrix</taxon>
    </lineage>
</organism>
<dbReference type="GO" id="GO:0006431">
    <property type="term" value="P:methionyl-tRNA aminoacylation"/>
    <property type="evidence" value="ECO:0007669"/>
    <property type="project" value="TreeGrafter"/>
</dbReference>
<keyword evidence="1 7" id="KW-0436">Ligase</keyword>
<evidence type="ECO:0000256" key="4">
    <source>
        <dbReference type="ARBA" id="ARBA00022917"/>
    </source>
</evidence>
<dbReference type="OrthoDB" id="9810191at2"/>
<evidence type="ECO:0000256" key="6">
    <source>
        <dbReference type="ARBA" id="ARBA00047364"/>
    </source>
</evidence>
<proteinExistence type="inferred from homology"/>
<dbReference type="InterPro" id="IPR023458">
    <property type="entry name" value="Met-tRNA_ligase_1"/>
</dbReference>
<dbReference type="PANTHER" id="PTHR45765:SF1">
    <property type="entry name" value="METHIONINE--TRNA LIGASE, CYTOPLASMIC"/>
    <property type="match status" value="1"/>
</dbReference>
<dbReference type="Proteomes" id="UP000316628">
    <property type="component" value="Unassembled WGS sequence"/>
</dbReference>
<dbReference type="InterPro" id="IPR001412">
    <property type="entry name" value="aa-tRNA-synth_I_CS"/>
</dbReference>
<dbReference type="EMBL" id="VFPP01000001">
    <property type="protein sequence ID" value="TQM79853.1"/>
    <property type="molecule type" value="Genomic_DNA"/>
</dbReference>
<evidence type="ECO:0000313" key="10">
    <source>
        <dbReference type="Proteomes" id="UP000316628"/>
    </source>
</evidence>
<keyword evidence="3 7" id="KW-0067">ATP-binding</keyword>
<dbReference type="Gene3D" id="3.40.50.620">
    <property type="entry name" value="HUPs"/>
    <property type="match status" value="1"/>
</dbReference>
<keyword evidence="4 7" id="KW-0648">Protein biosynthesis</keyword>
<dbReference type="InterPro" id="IPR014729">
    <property type="entry name" value="Rossmann-like_a/b/a_fold"/>
</dbReference>
<dbReference type="InterPro" id="IPR029038">
    <property type="entry name" value="MetRS_Zn"/>
</dbReference>
<accession>A0A543JAK2</accession>
<dbReference type="GO" id="GO:0005524">
    <property type="term" value="F:ATP binding"/>
    <property type="evidence" value="ECO:0007669"/>
    <property type="project" value="UniProtKB-KW"/>
</dbReference>
<dbReference type="PROSITE" id="PS00178">
    <property type="entry name" value="AA_TRNA_LIGASE_I"/>
    <property type="match status" value="1"/>
</dbReference>
<name>A0A543JAK2_9PSEU</name>
<dbReference type="AlphaFoldDB" id="A0A543JAK2"/>
<comment type="similarity">
    <text evidence="7">Belongs to the class-I aminoacyl-tRNA synthetase family.</text>
</comment>
<dbReference type="SUPFAM" id="SSF52374">
    <property type="entry name" value="Nucleotidylyl transferase"/>
    <property type="match status" value="1"/>
</dbReference>
<evidence type="ECO:0000256" key="1">
    <source>
        <dbReference type="ARBA" id="ARBA00022598"/>
    </source>
</evidence>
<evidence type="ECO:0000256" key="5">
    <source>
        <dbReference type="ARBA" id="ARBA00023146"/>
    </source>
</evidence>
<dbReference type="RefSeq" id="WP_141977437.1">
    <property type="nucleotide sequence ID" value="NZ_VFPP01000001.1"/>
</dbReference>
<comment type="catalytic activity">
    <reaction evidence="6">
        <text>tRNA(Met) + L-methionine + ATP = L-methionyl-tRNA(Met) + AMP + diphosphate</text>
        <dbReference type="Rhea" id="RHEA:13481"/>
        <dbReference type="Rhea" id="RHEA-COMP:9667"/>
        <dbReference type="Rhea" id="RHEA-COMP:9698"/>
        <dbReference type="ChEBI" id="CHEBI:30616"/>
        <dbReference type="ChEBI" id="CHEBI:33019"/>
        <dbReference type="ChEBI" id="CHEBI:57844"/>
        <dbReference type="ChEBI" id="CHEBI:78442"/>
        <dbReference type="ChEBI" id="CHEBI:78530"/>
        <dbReference type="ChEBI" id="CHEBI:456215"/>
        <dbReference type="EC" id="6.1.1.10"/>
    </reaction>
</comment>
<dbReference type="PANTHER" id="PTHR45765">
    <property type="entry name" value="METHIONINE--TRNA LIGASE"/>
    <property type="match status" value="1"/>
</dbReference>
<dbReference type="GO" id="GO:0004825">
    <property type="term" value="F:methionine-tRNA ligase activity"/>
    <property type="evidence" value="ECO:0007669"/>
    <property type="project" value="UniProtKB-EC"/>
</dbReference>
<keyword evidence="5 7" id="KW-0030">Aminoacyl-tRNA synthetase</keyword>
<evidence type="ECO:0000256" key="3">
    <source>
        <dbReference type="ARBA" id="ARBA00022840"/>
    </source>
</evidence>
<keyword evidence="2 7" id="KW-0547">Nucleotide-binding</keyword>
<dbReference type="InterPro" id="IPR015413">
    <property type="entry name" value="Methionyl/Leucyl_tRNA_Synth"/>
</dbReference>
<evidence type="ECO:0000313" key="9">
    <source>
        <dbReference type="EMBL" id="TQM79853.1"/>
    </source>
</evidence>
<sequence length="513" mass="56035">MTGRVVVVSPAPTANGDLHLGHLAGPFLAADVHTRYARAVGRDAVFGTGAQDTPTYVVTTAHRLGLGPRELAERSAAEIEATLAAVGVDVDGFTGFDSRFTKWVEGFMEQLHATGRLRLRTVKLPYLSRTGEFLVDGYVRGGCPLCLADGCAGLCESCGHPVAPGDLVNPRATLRPEEPVELREADVLVLPLEEFRPRLREHFARHADSMRPHMAQLVEELLSRPLPDFPITHPVSWGIPAPFAETPGQVINPNAETQAWSMHCAALAAEARGVSLGAEDELWKAGAGSEVVYFLGFDNTFPFAVAGLAMLMAHGDRYALPHRFVTNEFYELENEKFSTSRGHVVQGRDLAGRVPRDLIRFHLATTSPEHQRTNYTHDGLETITRTRLVEPWNAVVDKARRWVGQGPLPVSDRSRSVAARVVARFAAAYELRHFSLSRAAELVAEQLGRLSRWEVAEADAGDFWHELDVFLRCAAPILVDLAAQALPDTDIPAVPSTTEITPRALPRLSAGVV</sequence>
<evidence type="ECO:0000256" key="7">
    <source>
        <dbReference type="RuleBase" id="RU363039"/>
    </source>
</evidence>
<protein>
    <submittedName>
        <fullName evidence="9">Methionyl-tRNA synthetase</fullName>
    </submittedName>
</protein>
<evidence type="ECO:0000259" key="8">
    <source>
        <dbReference type="Pfam" id="PF09334"/>
    </source>
</evidence>
<evidence type="ECO:0000256" key="2">
    <source>
        <dbReference type="ARBA" id="ARBA00022741"/>
    </source>
</evidence>
<keyword evidence="10" id="KW-1185">Reference proteome</keyword>
<dbReference type="Pfam" id="PF09334">
    <property type="entry name" value="tRNA-synt_1g"/>
    <property type="match status" value="1"/>
</dbReference>
<comment type="caution">
    <text evidence="9">The sequence shown here is derived from an EMBL/GenBank/DDBJ whole genome shotgun (WGS) entry which is preliminary data.</text>
</comment>